<proteinExistence type="predicted"/>
<evidence type="ECO:0000313" key="2">
    <source>
        <dbReference type="EMBL" id="KAK3393499.1"/>
    </source>
</evidence>
<evidence type="ECO:0000256" key="1">
    <source>
        <dbReference type="SAM" id="MobiDB-lite"/>
    </source>
</evidence>
<evidence type="ECO:0000313" key="3">
    <source>
        <dbReference type="Proteomes" id="UP001285441"/>
    </source>
</evidence>
<name>A0AAE0P574_9PEZI</name>
<protein>
    <submittedName>
        <fullName evidence="2">Uncharacterized protein</fullName>
    </submittedName>
</protein>
<organism evidence="2 3">
    <name type="scientific">Podospora didyma</name>
    <dbReference type="NCBI Taxonomy" id="330526"/>
    <lineage>
        <taxon>Eukaryota</taxon>
        <taxon>Fungi</taxon>
        <taxon>Dikarya</taxon>
        <taxon>Ascomycota</taxon>
        <taxon>Pezizomycotina</taxon>
        <taxon>Sordariomycetes</taxon>
        <taxon>Sordariomycetidae</taxon>
        <taxon>Sordariales</taxon>
        <taxon>Podosporaceae</taxon>
        <taxon>Podospora</taxon>
    </lineage>
</organism>
<gene>
    <name evidence="2" type="ORF">B0H63DRAFT_18792</name>
</gene>
<accession>A0AAE0P574</accession>
<sequence>MLHSRVSGHPEGLADTQQRVLPRRECFDNESVQILTNMCAVDQSALATGKGAGMVHYGERRIGDARRETIETDAEFPLSDCRKFNDDDTQRSSYRLAVGEYPGSEAKNCFVVCDFMLLKPDKNFCSTLSSSPYPISPKLGTKCMSLASRQIATSPPTQRGRRPCGTPPSHPGTTHGSQNWKSKALNCLFKCRMAILFCSGGRFAIRNDPFSRSKESLIGSRASAYPPTYTLFGSLGDGEEVCMFGPMSLVASTSMVRGWNSSCEHGERVILVLYI</sequence>
<feature type="region of interest" description="Disordered" evidence="1">
    <location>
        <begin position="152"/>
        <end position="179"/>
    </location>
</feature>
<dbReference type="AlphaFoldDB" id="A0AAE0P574"/>
<comment type="caution">
    <text evidence="2">The sequence shown here is derived from an EMBL/GenBank/DDBJ whole genome shotgun (WGS) entry which is preliminary data.</text>
</comment>
<dbReference type="Proteomes" id="UP001285441">
    <property type="component" value="Unassembled WGS sequence"/>
</dbReference>
<reference evidence="2" key="1">
    <citation type="journal article" date="2023" name="Mol. Phylogenet. Evol.">
        <title>Genome-scale phylogeny and comparative genomics of the fungal order Sordariales.</title>
        <authorList>
            <person name="Hensen N."/>
            <person name="Bonometti L."/>
            <person name="Westerberg I."/>
            <person name="Brannstrom I.O."/>
            <person name="Guillou S."/>
            <person name="Cros-Aarteil S."/>
            <person name="Calhoun S."/>
            <person name="Haridas S."/>
            <person name="Kuo A."/>
            <person name="Mondo S."/>
            <person name="Pangilinan J."/>
            <person name="Riley R."/>
            <person name="LaButti K."/>
            <person name="Andreopoulos B."/>
            <person name="Lipzen A."/>
            <person name="Chen C."/>
            <person name="Yan M."/>
            <person name="Daum C."/>
            <person name="Ng V."/>
            <person name="Clum A."/>
            <person name="Steindorff A."/>
            <person name="Ohm R.A."/>
            <person name="Martin F."/>
            <person name="Silar P."/>
            <person name="Natvig D.O."/>
            <person name="Lalanne C."/>
            <person name="Gautier V."/>
            <person name="Ament-Velasquez S.L."/>
            <person name="Kruys A."/>
            <person name="Hutchinson M.I."/>
            <person name="Powell A.J."/>
            <person name="Barry K."/>
            <person name="Miller A.N."/>
            <person name="Grigoriev I.V."/>
            <person name="Debuchy R."/>
            <person name="Gladieux P."/>
            <person name="Hiltunen Thoren M."/>
            <person name="Johannesson H."/>
        </authorList>
    </citation>
    <scope>NUCLEOTIDE SEQUENCE</scope>
    <source>
        <strain evidence="2">CBS 232.78</strain>
    </source>
</reference>
<keyword evidence="3" id="KW-1185">Reference proteome</keyword>
<dbReference type="EMBL" id="JAULSW010000001">
    <property type="protein sequence ID" value="KAK3393499.1"/>
    <property type="molecule type" value="Genomic_DNA"/>
</dbReference>
<reference evidence="2" key="2">
    <citation type="submission" date="2023-06" db="EMBL/GenBank/DDBJ databases">
        <authorList>
            <consortium name="Lawrence Berkeley National Laboratory"/>
            <person name="Haridas S."/>
            <person name="Hensen N."/>
            <person name="Bonometti L."/>
            <person name="Westerberg I."/>
            <person name="Brannstrom I.O."/>
            <person name="Guillou S."/>
            <person name="Cros-Aarteil S."/>
            <person name="Calhoun S."/>
            <person name="Kuo A."/>
            <person name="Mondo S."/>
            <person name="Pangilinan J."/>
            <person name="Riley R."/>
            <person name="LaButti K."/>
            <person name="Andreopoulos B."/>
            <person name="Lipzen A."/>
            <person name="Chen C."/>
            <person name="Yanf M."/>
            <person name="Daum C."/>
            <person name="Ng V."/>
            <person name="Clum A."/>
            <person name="Steindorff A."/>
            <person name="Ohm R."/>
            <person name="Martin F."/>
            <person name="Silar P."/>
            <person name="Natvig D."/>
            <person name="Lalanne C."/>
            <person name="Gautier V."/>
            <person name="Ament-velasquez S.L."/>
            <person name="Kruys A."/>
            <person name="Hutchinson M.I."/>
            <person name="Powell A.J."/>
            <person name="Barry K."/>
            <person name="Miller A.N."/>
            <person name="Grigoriev I.V."/>
            <person name="Debuchy R."/>
            <person name="Gladieux P."/>
            <person name="Thoren M.H."/>
            <person name="Johannesson H."/>
        </authorList>
    </citation>
    <scope>NUCLEOTIDE SEQUENCE</scope>
    <source>
        <strain evidence="2">CBS 232.78</strain>
    </source>
</reference>